<dbReference type="InterPro" id="IPR016032">
    <property type="entry name" value="Sig_transdc_resp-reg_C-effctor"/>
</dbReference>
<sequence>MNRCRVSHLPVRENRQWDVPHPACGYTTVFRGIGDNIVYAGVNPHRENVTLDYMDVEMFFRVIDETGMSGKPLYTIIDMQKVTCITYRYKKDFVNAAYNWGPEFKHVILFNVGPEIQTVAETFAAITPGYAPLSIAGTYEDAIRKIMALEATGAAGDEQMIEHADTKDRSFLFRKEFLAALARMSWLNLFDHHVCMPDPDEPCYSYMKSLEQLQNDLVSQRSGQRHTLEKLRREYAWKVEERELLIKAQADLNNRLEQQLKEETCRLRARAASMDMELTRISTAVVEKSARLNDICRRLSRLDLPGHLKKTMTGPCSQMISDYGSDNKPHSGIEHADPAFLSLLHRRHPELNQRELRICLLIRNNHNTRDIAASIGITPRGVESIRYRQHKKLGVEKHCTIKQYLIDMRG</sequence>
<protein>
    <submittedName>
        <fullName evidence="1">Transcriptional regulator</fullName>
    </submittedName>
</protein>
<dbReference type="SUPFAM" id="SSF46894">
    <property type="entry name" value="C-terminal effector domain of the bipartite response regulators"/>
    <property type="match status" value="1"/>
</dbReference>
<dbReference type="Proteomes" id="UP000886335">
    <property type="component" value="Unassembled WGS sequence"/>
</dbReference>
<dbReference type="AlphaFoldDB" id="A0A831WVD3"/>
<dbReference type="GO" id="GO:0003677">
    <property type="term" value="F:DNA binding"/>
    <property type="evidence" value="ECO:0007669"/>
    <property type="project" value="InterPro"/>
</dbReference>
<proteinExistence type="predicted"/>
<evidence type="ECO:0000313" key="1">
    <source>
        <dbReference type="EMBL" id="HED31074.1"/>
    </source>
</evidence>
<dbReference type="EMBL" id="DSBW01000120">
    <property type="protein sequence ID" value="HED31074.1"/>
    <property type="molecule type" value="Genomic_DNA"/>
</dbReference>
<dbReference type="GO" id="GO:0006355">
    <property type="term" value="P:regulation of DNA-templated transcription"/>
    <property type="evidence" value="ECO:0007669"/>
    <property type="project" value="InterPro"/>
</dbReference>
<accession>A0A831WVD3</accession>
<name>A0A831WVD3_PROAE</name>
<dbReference type="Gene3D" id="1.10.10.10">
    <property type="entry name" value="Winged helix-like DNA-binding domain superfamily/Winged helix DNA-binding domain"/>
    <property type="match status" value="1"/>
</dbReference>
<organism evidence="1">
    <name type="scientific">Prosthecochloris aestuarii</name>
    <dbReference type="NCBI Taxonomy" id="1102"/>
    <lineage>
        <taxon>Bacteria</taxon>
        <taxon>Pseudomonadati</taxon>
        <taxon>Chlorobiota</taxon>
        <taxon>Chlorobiia</taxon>
        <taxon>Chlorobiales</taxon>
        <taxon>Chlorobiaceae</taxon>
        <taxon>Prosthecochloris</taxon>
    </lineage>
</organism>
<comment type="caution">
    <text evidence="1">The sequence shown here is derived from an EMBL/GenBank/DDBJ whole genome shotgun (WGS) entry which is preliminary data.</text>
</comment>
<reference evidence="1" key="1">
    <citation type="journal article" date="2020" name="mSystems">
        <title>Genome- and Community-Level Interaction Insights into Carbon Utilization and Element Cycling Functions of Hydrothermarchaeota in Hydrothermal Sediment.</title>
        <authorList>
            <person name="Zhou Z."/>
            <person name="Liu Y."/>
            <person name="Xu W."/>
            <person name="Pan J."/>
            <person name="Luo Z.H."/>
            <person name="Li M."/>
        </authorList>
    </citation>
    <scope>NUCLEOTIDE SEQUENCE [LARGE SCALE GENOMIC DNA]</scope>
    <source>
        <strain evidence="1">SpSt-1181</strain>
    </source>
</reference>
<dbReference type="InterPro" id="IPR036388">
    <property type="entry name" value="WH-like_DNA-bd_sf"/>
</dbReference>
<gene>
    <name evidence="1" type="ORF">ENN50_05195</name>
</gene>